<comment type="caution">
    <text evidence="2">The sequence shown here is derived from an EMBL/GenBank/DDBJ whole genome shotgun (WGS) entry which is preliminary data.</text>
</comment>
<dbReference type="InterPro" id="IPR008538">
    <property type="entry name" value="Uma2"/>
</dbReference>
<evidence type="ECO:0000313" key="3">
    <source>
        <dbReference type="Proteomes" id="UP000019678"/>
    </source>
</evidence>
<dbReference type="STRING" id="1192034.CAP_0245"/>
<dbReference type="InterPro" id="IPR011335">
    <property type="entry name" value="Restrct_endonuc-II-like"/>
</dbReference>
<keyword evidence="3" id="KW-1185">Reference proteome</keyword>
<dbReference type="Pfam" id="PF05685">
    <property type="entry name" value="Uma2"/>
    <property type="match status" value="1"/>
</dbReference>
<dbReference type="Proteomes" id="UP000019678">
    <property type="component" value="Unassembled WGS sequence"/>
</dbReference>
<dbReference type="CDD" id="cd06260">
    <property type="entry name" value="DUF820-like"/>
    <property type="match status" value="1"/>
</dbReference>
<dbReference type="OrthoDB" id="5518193at2"/>
<dbReference type="PANTHER" id="PTHR34107">
    <property type="entry name" value="SLL0198 PROTEIN-RELATED"/>
    <property type="match status" value="1"/>
</dbReference>
<dbReference type="RefSeq" id="WP_081864666.1">
    <property type="nucleotide sequence ID" value="NZ_ASRX01000010.1"/>
</dbReference>
<dbReference type="AlphaFoldDB" id="A0A017TF12"/>
<protein>
    <recommendedName>
        <fullName evidence="1">Putative restriction endonuclease domain-containing protein</fullName>
    </recommendedName>
</protein>
<proteinExistence type="predicted"/>
<accession>A0A017TF12</accession>
<evidence type="ECO:0000313" key="2">
    <source>
        <dbReference type="EMBL" id="EYF07492.1"/>
    </source>
</evidence>
<dbReference type="EMBL" id="ASRX01000010">
    <property type="protein sequence ID" value="EYF07492.1"/>
    <property type="molecule type" value="Genomic_DNA"/>
</dbReference>
<dbReference type="eggNOG" id="COG4636">
    <property type="taxonomic scope" value="Bacteria"/>
</dbReference>
<gene>
    <name evidence="2" type="ORF">CAP_0245</name>
</gene>
<dbReference type="PANTHER" id="PTHR34107:SF4">
    <property type="entry name" value="SLL1222 PROTEIN"/>
    <property type="match status" value="1"/>
</dbReference>
<feature type="domain" description="Putative restriction endonuclease" evidence="1">
    <location>
        <begin position="13"/>
        <end position="182"/>
    </location>
</feature>
<dbReference type="SUPFAM" id="SSF52980">
    <property type="entry name" value="Restriction endonuclease-like"/>
    <property type="match status" value="1"/>
</dbReference>
<evidence type="ECO:0000259" key="1">
    <source>
        <dbReference type="Pfam" id="PF05685"/>
    </source>
</evidence>
<reference evidence="2 3" key="1">
    <citation type="submission" date="2013-05" db="EMBL/GenBank/DDBJ databases">
        <title>Genome assembly of Chondromyces apiculatus DSM 436.</title>
        <authorList>
            <person name="Sharma G."/>
            <person name="Khatri I."/>
            <person name="Kaur C."/>
            <person name="Mayilraj S."/>
            <person name="Subramanian S."/>
        </authorList>
    </citation>
    <scope>NUCLEOTIDE SEQUENCE [LARGE SCALE GENOMIC DNA]</scope>
    <source>
        <strain evidence="2 3">DSM 436</strain>
    </source>
</reference>
<dbReference type="Gene3D" id="3.90.1570.10">
    <property type="entry name" value="tt1808, chain A"/>
    <property type="match status" value="1"/>
</dbReference>
<organism evidence="2 3">
    <name type="scientific">Chondromyces apiculatus DSM 436</name>
    <dbReference type="NCBI Taxonomy" id="1192034"/>
    <lineage>
        <taxon>Bacteria</taxon>
        <taxon>Pseudomonadati</taxon>
        <taxon>Myxococcota</taxon>
        <taxon>Polyangia</taxon>
        <taxon>Polyangiales</taxon>
        <taxon>Polyangiaceae</taxon>
        <taxon>Chondromyces</taxon>
    </lineage>
</organism>
<dbReference type="InterPro" id="IPR012296">
    <property type="entry name" value="Nuclease_put_TT1808"/>
</dbReference>
<sequence>MGQPAEKQQRPATYADLEAVPEHMVAEIIGGRLYVSPRPAPKHAHASSILGALLVLPFQLAQGGPGGWRVIDEPELHLESEALVPDVAAWRIERLPELPETAYFPLAPDWVCEVLSPRTGPNDRYDKLPVYAREGVKDVWLVDPREFALEVHRLGPDGRYTMIEVHRGDIAVRIPPFDAIELPLGALWVKRKINRVRRDPSIRLRTSRRPKGGT</sequence>
<name>A0A017TF12_9BACT</name>